<reference evidence="3 4" key="1">
    <citation type="submission" date="2022-11" db="EMBL/GenBank/DDBJ databases">
        <title>Genome Sequencing of Nocardia sp. ON39_IFM12276 and assembly.</title>
        <authorList>
            <person name="Shimojima M."/>
            <person name="Toyokawa M."/>
            <person name="Uesaka K."/>
        </authorList>
    </citation>
    <scope>NUCLEOTIDE SEQUENCE [LARGE SCALE GENOMIC DNA]</scope>
    <source>
        <strain evidence="3 4">IFM 12276</strain>
    </source>
</reference>
<name>A0ABN6U701_9NOCA</name>
<feature type="compositionally biased region" description="Low complexity" evidence="1">
    <location>
        <begin position="8"/>
        <end position="36"/>
    </location>
</feature>
<dbReference type="SUPFAM" id="SSF109709">
    <property type="entry name" value="KorB DNA-binding domain-like"/>
    <property type="match status" value="1"/>
</dbReference>
<sequence>MLTTSTLTAVADPTTDPGPDTDPVAVEETPSVAAEQPAPPVEEPTVIEEPPVLDLPEAKAEYLDPAQLVIAENVRKSFDLTAHPDEAASIREFGVGNPIRAEREPDGSVHVVDGQIRTLIAREVGLTRVPVWVTDAPTDIDAKERRIARTLTQMNLNDRRIPLTDTDRATGIALMLDLGASATRIAKGLQRKRSEIQKTAAVGASDTAKQLLEQRQYGLDQLAVIAHYENLGDTDAVERLATAGRWSFASTAKRIEHDRAETRARLQESLPYGAYGFGILATEPNTSEPDPDYIPASDLVTAASEPVSEELIYADPGQWVVYLEVQDNGLLVDKDTGAIIDPGTVDWSTRGDLSAEPADGRVHAEQVQWRDRWIPIYFLPASGLADSGLQRLIPDTGESSEEAAAKAAAEREQARQDRRRVIELNKRGDAANARRQEFLPRLLAGRTPPRQAAAFVAESMAHSLDPSVLQKVTKLLGVGGSTQQLVAAIHAAAPSRAWMIVLAMQVAAAEAPIGKSFWRDSSAATKRYLHFLADAVAGTELDFALVDVEQAAAGDIDYRDIDLAS</sequence>
<dbReference type="PANTHER" id="PTHR33375:SF1">
    <property type="entry name" value="CHROMOSOME-PARTITIONING PROTEIN PARB-RELATED"/>
    <property type="match status" value="1"/>
</dbReference>
<dbReference type="InterPro" id="IPR050336">
    <property type="entry name" value="Chromosome_partition/occlusion"/>
</dbReference>
<gene>
    <name evidence="3" type="ORF">IFM12276_40150</name>
</gene>
<dbReference type="SUPFAM" id="SSF110849">
    <property type="entry name" value="ParB/Sulfiredoxin"/>
    <property type="match status" value="1"/>
</dbReference>
<dbReference type="SMART" id="SM00470">
    <property type="entry name" value="ParB"/>
    <property type="match status" value="1"/>
</dbReference>
<evidence type="ECO:0000256" key="1">
    <source>
        <dbReference type="SAM" id="MobiDB-lite"/>
    </source>
</evidence>
<feature type="domain" description="ParB-like N-terminal" evidence="2">
    <location>
        <begin position="61"/>
        <end position="151"/>
    </location>
</feature>
<organism evidence="3 4">
    <name type="scientific">Nocardia sputorum</name>
    <dbReference type="NCBI Taxonomy" id="2984338"/>
    <lineage>
        <taxon>Bacteria</taxon>
        <taxon>Bacillati</taxon>
        <taxon>Actinomycetota</taxon>
        <taxon>Actinomycetes</taxon>
        <taxon>Mycobacteriales</taxon>
        <taxon>Nocardiaceae</taxon>
        <taxon>Nocardia</taxon>
    </lineage>
</organism>
<dbReference type="Gene3D" id="3.90.1530.10">
    <property type="entry name" value="Conserved hypothetical protein from pyrococcus furiosus pfu- 392566-001, ParB domain"/>
    <property type="match status" value="1"/>
</dbReference>
<feature type="region of interest" description="Disordered" evidence="1">
    <location>
        <begin position="1"/>
        <end position="46"/>
    </location>
</feature>
<dbReference type="PANTHER" id="PTHR33375">
    <property type="entry name" value="CHROMOSOME-PARTITIONING PROTEIN PARB-RELATED"/>
    <property type="match status" value="1"/>
</dbReference>
<dbReference type="InterPro" id="IPR036086">
    <property type="entry name" value="ParB/Sulfiredoxin_sf"/>
</dbReference>
<protein>
    <recommendedName>
        <fullName evidence="2">ParB-like N-terminal domain-containing protein</fullName>
    </recommendedName>
</protein>
<accession>A0ABN6U701</accession>
<proteinExistence type="predicted"/>
<dbReference type="EMBL" id="AP026978">
    <property type="protein sequence ID" value="BDU00987.1"/>
    <property type="molecule type" value="Genomic_DNA"/>
</dbReference>
<dbReference type="CDD" id="cd16387">
    <property type="entry name" value="ParB_N_Srx"/>
    <property type="match status" value="1"/>
</dbReference>
<dbReference type="InterPro" id="IPR003115">
    <property type="entry name" value="ParB_N"/>
</dbReference>
<evidence type="ECO:0000259" key="2">
    <source>
        <dbReference type="SMART" id="SM00470"/>
    </source>
</evidence>
<dbReference type="Proteomes" id="UP001317870">
    <property type="component" value="Chromosome"/>
</dbReference>
<keyword evidence="4" id="KW-1185">Reference proteome</keyword>
<evidence type="ECO:0000313" key="3">
    <source>
        <dbReference type="EMBL" id="BDU00987.1"/>
    </source>
</evidence>
<evidence type="ECO:0000313" key="4">
    <source>
        <dbReference type="Proteomes" id="UP001317870"/>
    </source>
</evidence>